<proteinExistence type="predicted"/>
<evidence type="ECO:0000313" key="1">
    <source>
        <dbReference type="EnsemblPlants" id="Solyc01g058660.1.1"/>
    </source>
</evidence>
<evidence type="ECO:0000313" key="2">
    <source>
        <dbReference type="Proteomes" id="UP000004994"/>
    </source>
</evidence>
<name>K4AW74_SOLLC</name>
<keyword evidence="2" id="KW-1185">Reference proteome</keyword>
<reference evidence="1" key="2">
    <citation type="submission" date="2015-06" db="UniProtKB">
        <authorList>
            <consortium name="EnsemblPlants"/>
        </authorList>
    </citation>
    <scope>IDENTIFICATION</scope>
    <source>
        <strain evidence="1">cv. Heinz 1706</strain>
    </source>
</reference>
<reference evidence="1" key="1">
    <citation type="journal article" date="2012" name="Nature">
        <title>The tomato genome sequence provides insights into fleshy fruit evolution.</title>
        <authorList>
            <consortium name="Tomato Genome Consortium"/>
        </authorList>
    </citation>
    <scope>NUCLEOTIDE SEQUENCE [LARGE SCALE GENOMIC DNA]</scope>
    <source>
        <strain evidence="1">cv. Heinz 1706</strain>
    </source>
</reference>
<dbReference type="Proteomes" id="UP000004994">
    <property type="component" value="Chromosome 1"/>
</dbReference>
<dbReference type="PaxDb" id="4081-Solyc01g058660.1.1"/>
<dbReference type="AlphaFoldDB" id="K4AW74"/>
<dbReference type="InParanoid" id="K4AW74"/>
<organism evidence="1">
    <name type="scientific">Solanum lycopersicum</name>
    <name type="common">Tomato</name>
    <name type="synonym">Lycopersicon esculentum</name>
    <dbReference type="NCBI Taxonomy" id="4081"/>
    <lineage>
        <taxon>Eukaryota</taxon>
        <taxon>Viridiplantae</taxon>
        <taxon>Streptophyta</taxon>
        <taxon>Embryophyta</taxon>
        <taxon>Tracheophyta</taxon>
        <taxon>Spermatophyta</taxon>
        <taxon>Magnoliopsida</taxon>
        <taxon>eudicotyledons</taxon>
        <taxon>Gunneridae</taxon>
        <taxon>Pentapetalae</taxon>
        <taxon>asterids</taxon>
        <taxon>lamiids</taxon>
        <taxon>Solanales</taxon>
        <taxon>Solanaceae</taxon>
        <taxon>Solanoideae</taxon>
        <taxon>Solaneae</taxon>
        <taxon>Solanum</taxon>
        <taxon>Solanum subgen. Lycopersicon</taxon>
    </lineage>
</organism>
<sequence length="39" mass="4369">MEAAASAATGSGLTKRRDVMTAWEYMLFTQVLVCWRVFA</sequence>
<accession>K4AW74</accession>
<dbReference type="EnsemblPlants" id="Solyc01g058660.1.1">
    <property type="protein sequence ID" value="Solyc01g058660.1.1"/>
    <property type="gene ID" value="Solyc01g058660.1"/>
</dbReference>
<dbReference type="Gramene" id="Solyc01g058660.1.1">
    <property type="protein sequence ID" value="Solyc01g058660.1.1"/>
    <property type="gene ID" value="Solyc01g058660.1"/>
</dbReference>
<protein>
    <submittedName>
        <fullName evidence="1">Uncharacterized protein</fullName>
    </submittedName>
</protein>
<dbReference type="HOGENOM" id="CLU_3320996_0_0_1"/>